<protein>
    <submittedName>
        <fullName evidence="2">Uncharacterized protein</fullName>
    </submittedName>
</protein>
<sequence length="89" mass="10111">MRALERKKIRPSTRATNAGAPIHFLIVISSAGHLFWGWIFYMIYLIICSESWVDKVLRVFLRISFYNGLDAASAKFARLGSYHPIVGHG</sequence>
<evidence type="ECO:0000256" key="1">
    <source>
        <dbReference type="SAM" id="Phobius"/>
    </source>
</evidence>
<organism evidence="2 3">
    <name type="scientific">Halovivax asiaticus JCM 14624</name>
    <dbReference type="NCBI Taxonomy" id="1227490"/>
    <lineage>
        <taxon>Archaea</taxon>
        <taxon>Methanobacteriati</taxon>
        <taxon>Methanobacteriota</taxon>
        <taxon>Stenosarchaea group</taxon>
        <taxon>Halobacteria</taxon>
        <taxon>Halobacteriales</taxon>
        <taxon>Natrialbaceae</taxon>
        <taxon>Halovivax</taxon>
    </lineage>
</organism>
<feature type="transmembrane region" description="Helical" evidence="1">
    <location>
        <begin position="21"/>
        <end position="47"/>
    </location>
</feature>
<evidence type="ECO:0000313" key="3">
    <source>
        <dbReference type="Proteomes" id="UP000011560"/>
    </source>
</evidence>
<keyword evidence="1" id="KW-1133">Transmembrane helix</keyword>
<gene>
    <name evidence="2" type="ORF">C479_11295</name>
</gene>
<reference evidence="2 3" key="1">
    <citation type="journal article" date="2014" name="PLoS Genet.">
        <title>Phylogenetically driven sequencing of extremely halophilic archaea reveals strategies for static and dynamic osmo-response.</title>
        <authorList>
            <person name="Becker E.A."/>
            <person name="Seitzer P.M."/>
            <person name="Tritt A."/>
            <person name="Larsen D."/>
            <person name="Krusor M."/>
            <person name="Yao A.I."/>
            <person name="Wu D."/>
            <person name="Madern D."/>
            <person name="Eisen J.A."/>
            <person name="Darling A.E."/>
            <person name="Facciotti M.T."/>
        </authorList>
    </citation>
    <scope>NUCLEOTIDE SEQUENCE [LARGE SCALE GENOMIC DNA]</scope>
    <source>
        <strain evidence="2 3">JCM 14624</strain>
    </source>
</reference>
<keyword evidence="1" id="KW-0812">Transmembrane</keyword>
<name>M0BET2_9EURY</name>
<comment type="caution">
    <text evidence="2">The sequence shown here is derived from an EMBL/GenBank/DDBJ whole genome shotgun (WGS) entry which is preliminary data.</text>
</comment>
<dbReference type="Proteomes" id="UP000011560">
    <property type="component" value="Unassembled WGS sequence"/>
</dbReference>
<accession>M0BET2</accession>
<dbReference type="EMBL" id="AOIQ01000017">
    <property type="protein sequence ID" value="ELZ09401.1"/>
    <property type="molecule type" value="Genomic_DNA"/>
</dbReference>
<proteinExistence type="predicted"/>
<evidence type="ECO:0000313" key="2">
    <source>
        <dbReference type="EMBL" id="ELZ09401.1"/>
    </source>
</evidence>
<dbReference type="AlphaFoldDB" id="M0BET2"/>
<keyword evidence="3" id="KW-1185">Reference proteome</keyword>
<keyword evidence="1" id="KW-0472">Membrane</keyword>